<dbReference type="RefSeq" id="WP_026832735.1">
    <property type="nucleotide sequence ID" value="NZ_CP085018.1"/>
</dbReference>
<evidence type="ECO:0000313" key="3">
    <source>
        <dbReference type="Proteomes" id="UP000078447"/>
    </source>
</evidence>
<dbReference type="Proteomes" id="UP000078447">
    <property type="component" value="Unassembled WGS sequence"/>
</dbReference>
<feature type="transmembrane region" description="Helical" evidence="1">
    <location>
        <begin position="6"/>
        <end position="23"/>
    </location>
</feature>
<comment type="caution">
    <text evidence="2">The sequence shown here is derived from an EMBL/GenBank/DDBJ whole genome shotgun (WGS) entry which is preliminary data.</text>
</comment>
<sequence>MDVNTIRLILIAVLVLAFLVIVLRRTKESLRWVLLGEEFGEKGERLARDYDRLDQAGLEVRIERGIKTSFLFRRFSKNLDDRVAVYVVKEDLPRAEDLLNRS</sequence>
<organism evidence="2 3">
    <name type="scientific">Exiguobacterium undae</name>
    <dbReference type="NCBI Taxonomy" id="169177"/>
    <lineage>
        <taxon>Bacteria</taxon>
        <taxon>Bacillati</taxon>
        <taxon>Bacillota</taxon>
        <taxon>Bacilli</taxon>
        <taxon>Bacillales</taxon>
        <taxon>Bacillales Family XII. Incertae Sedis</taxon>
        <taxon>Exiguobacterium</taxon>
    </lineage>
</organism>
<proteinExistence type="predicted"/>
<keyword evidence="1" id="KW-0812">Transmembrane</keyword>
<dbReference type="EMBL" id="LVVL01000001">
    <property type="protein sequence ID" value="OAN15187.1"/>
    <property type="molecule type" value="Genomic_DNA"/>
</dbReference>
<keyword evidence="3" id="KW-1185">Reference proteome</keyword>
<evidence type="ECO:0000256" key="1">
    <source>
        <dbReference type="SAM" id="Phobius"/>
    </source>
</evidence>
<keyword evidence="1" id="KW-0472">Membrane</keyword>
<reference evidence="2 3" key="1">
    <citation type="submission" date="2016-03" db="EMBL/GenBank/DDBJ databases">
        <authorList>
            <person name="Cho S.-Y."/>
            <person name="Lim S."/>
            <person name="Kim H."/>
            <person name="Soh E.H."/>
            <person name="Moon J.S."/>
        </authorList>
    </citation>
    <scope>NUCLEOTIDE SEQUENCE [LARGE SCALE GENOMIC DNA]</scope>
    <source>
        <strain evidence="2 3">KCTC 3810</strain>
    </source>
</reference>
<accession>A0ABX2VAC9</accession>
<name>A0ABX2VAC9_9BACL</name>
<gene>
    <name evidence="2" type="ORF">A3783_04380</name>
</gene>
<evidence type="ECO:0000313" key="2">
    <source>
        <dbReference type="EMBL" id="OAN15187.1"/>
    </source>
</evidence>
<keyword evidence="1" id="KW-1133">Transmembrane helix</keyword>
<protein>
    <submittedName>
        <fullName evidence="2">Uncharacterized protein</fullName>
    </submittedName>
</protein>